<dbReference type="InterPro" id="IPR050549">
    <property type="entry name" value="MFS_Trehalose_Transporter"/>
</dbReference>
<dbReference type="Gene3D" id="1.20.1250.20">
    <property type="entry name" value="MFS general substrate transporter like domains"/>
    <property type="match status" value="1"/>
</dbReference>
<dbReference type="Pfam" id="PF00083">
    <property type="entry name" value="Sugar_tr"/>
    <property type="match status" value="1"/>
</dbReference>
<evidence type="ECO:0000256" key="1">
    <source>
        <dbReference type="ARBA" id="ARBA00004651"/>
    </source>
</evidence>
<gene>
    <name evidence="10" type="primary">TRET1</name>
</gene>
<evidence type="ECO:0000256" key="6">
    <source>
        <dbReference type="ARBA" id="ARBA00022989"/>
    </source>
</evidence>
<evidence type="ECO:0000256" key="3">
    <source>
        <dbReference type="ARBA" id="ARBA00022475"/>
    </source>
</evidence>
<feature type="transmembrane region" description="Helical" evidence="8">
    <location>
        <begin position="368"/>
        <end position="394"/>
    </location>
</feature>
<sequence length="471" mass="52548">MFGLCKNSEGVFKFEFRRQLLASVCITIITFCHGFGLGWFSVILSKLQSPAETELDFVISVYEGSWIGGLSSLGGGVGNIIYGVMLDFIGRKASAYCLAVPYIVSWILVYFARSVEYLYISRFLAGVTGGGTYVIIPIFIGEIAEPKIRGRLTALFSLTLNSGIFCGYIITARMPYHYIPIIGILLPVIYMVLQIFFPETPMYLLARGQDERAKKSLKFYRNYEPTTKESATQFEMAFEKLKSDVTSHQANTVGVTWHDFCNKRAMIAFGNGFVLMWLNVFCGAYAILYYTSSIFVAARTELHPDTNTIIVGLVQVTGVYTATILVDRFGRRPLLIFSCAATSVGMTIFGLYGYFLQETSVDLSPVRAWLPLLNACFIMFVANSGLIPIPFVLLVELMPPKIRAKAAAVCLVIFNILGFVLMKMFPISLAAFGLYWPMWFFALTSVLGLVYIVIFIKETKGMSLNKIDPET</sequence>
<dbReference type="InterPro" id="IPR005829">
    <property type="entry name" value="Sugar_transporter_CS"/>
</dbReference>
<keyword evidence="4" id="KW-0762">Sugar transport</keyword>
<feature type="transmembrane region" description="Helical" evidence="8">
    <location>
        <begin position="93"/>
        <end position="112"/>
    </location>
</feature>
<keyword evidence="6 8" id="KW-1133">Transmembrane helix</keyword>
<keyword evidence="3" id="KW-1003">Cell membrane</keyword>
<feature type="transmembrane region" description="Helical" evidence="8">
    <location>
        <begin position="406"/>
        <end position="432"/>
    </location>
</feature>
<dbReference type="InterPro" id="IPR005828">
    <property type="entry name" value="MFS_sugar_transport-like"/>
</dbReference>
<name>A0A034WA64_BACDO</name>
<protein>
    <submittedName>
        <fullName evidence="10">Facilitated trehalose transporter Tret1</fullName>
    </submittedName>
</protein>
<dbReference type="GO" id="GO:0051119">
    <property type="term" value="F:sugar transmembrane transporter activity"/>
    <property type="evidence" value="ECO:0007669"/>
    <property type="project" value="InterPro"/>
</dbReference>
<keyword evidence="2" id="KW-0813">Transport</keyword>
<dbReference type="OrthoDB" id="8120565at2759"/>
<evidence type="ECO:0000256" key="7">
    <source>
        <dbReference type="ARBA" id="ARBA00023136"/>
    </source>
</evidence>
<evidence type="ECO:0000256" key="4">
    <source>
        <dbReference type="ARBA" id="ARBA00022597"/>
    </source>
</evidence>
<dbReference type="GO" id="GO:0005886">
    <property type="term" value="C:plasma membrane"/>
    <property type="evidence" value="ECO:0007669"/>
    <property type="project" value="UniProtKB-SubCell"/>
</dbReference>
<dbReference type="InterPro" id="IPR020846">
    <property type="entry name" value="MFS_dom"/>
</dbReference>
<evidence type="ECO:0000256" key="5">
    <source>
        <dbReference type="ARBA" id="ARBA00022692"/>
    </source>
</evidence>
<feature type="transmembrane region" description="Helical" evidence="8">
    <location>
        <begin position="309"/>
        <end position="327"/>
    </location>
</feature>
<dbReference type="PROSITE" id="PS00217">
    <property type="entry name" value="SUGAR_TRANSPORT_2"/>
    <property type="match status" value="1"/>
</dbReference>
<feature type="transmembrane region" description="Helical" evidence="8">
    <location>
        <begin position="20"/>
        <end position="44"/>
    </location>
</feature>
<evidence type="ECO:0000256" key="8">
    <source>
        <dbReference type="SAM" id="Phobius"/>
    </source>
</evidence>
<dbReference type="GeneID" id="105230081"/>
<evidence type="ECO:0000313" key="10">
    <source>
        <dbReference type="EMBL" id="JAC52471.1"/>
    </source>
</evidence>
<accession>A0A034WA64</accession>
<evidence type="ECO:0000259" key="9">
    <source>
        <dbReference type="PROSITE" id="PS50850"/>
    </source>
</evidence>
<feature type="transmembrane region" description="Helical" evidence="8">
    <location>
        <begin position="152"/>
        <end position="170"/>
    </location>
</feature>
<organism evidence="10">
    <name type="scientific">Bactrocera dorsalis</name>
    <name type="common">Oriental fruit fly</name>
    <name type="synonym">Dacus dorsalis</name>
    <dbReference type="NCBI Taxonomy" id="27457"/>
    <lineage>
        <taxon>Eukaryota</taxon>
        <taxon>Metazoa</taxon>
        <taxon>Ecdysozoa</taxon>
        <taxon>Arthropoda</taxon>
        <taxon>Hexapoda</taxon>
        <taxon>Insecta</taxon>
        <taxon>Pterygota</taxon>
        <taxon>Neoptera</taxon>
        <taxon>Endopterygota</taxon>
        <taxon>Diptera</taxon>
        <taxon>Brachycera</taxon>
        <taxon>Muscomorpha</taxon>
        <taxon>Tephritoidea</taxon>
        <taxon>Tephritidae</taxon>
        <taxon>Bactrocera</taxon>
        <taxon>Bactrocera</taxon>
    </lineage>
</organism>
<feature type="transmembrane region" description="Helical" evidence="8">
    <location>
        <begin position="334"/>
        <end position="356"/>
    </location>
</feature>
<feature type="transmembrane region" description="Helical" evidence="8">
    <location>
        <begin position="438"/>
        <end position="456"/>
    </location>
</feature>
<dbReference type="InterPro" id="IPR036259">
    <property type="entry name" value="MFS_trans_sf"/>
</dbReference>
<dbReference type="PANTHER" id="PTHR48021">
    <property type="match status" value="1"/>
</dbReference>
<dbReference type="RefSeq" id="XP_011208965.2">
    <property type="nucleotide sequence ID" value="XM_011210663.4"/>
</dbReference>
<dbReference type="PANTHER" id="PTHR48021:SF33">
    <property type="entry name" value="AT22075P-RELATED"/>
    <property type="match status" value="1"/>
</dbReference>
<keyword evidence="5 8" id="KW-0812">Transmembrane</keyword>
<dbReference type="AlphaFoldDB" id="A0A034WA64"/>
<feature type="transmembrane region" description="Helical" evidence="8">
    <location>
        <begin position="273"/>
        <end position="297"/>
    </location>
</feature>
<feature type="transmembrane region" description="Helical" evidence="8">
    <location>
        <begin position="176"/>
        <end position="197"/>
    </location>
</feature>
<feature type="transmembrane region" description="Helical" evidence="8">
    <location>
        <begin position="118"/>
        <end position="140"/>
    </location>
</feature>
<dbReference type="KEGG" id="bdr:105230081"/>
<keyword evidence="7 8" id="KW-0472">Membrane</keyword>
<dbReference type="CDD" id="cd17358">
    <property type="entry name" value="MFS_GLUT6_8_Class3_like"/>
    <property type="match status" value="1"/>
</dbReference>
<comment type="subcellular location">
    <subcellularLocation>
        <location evidence="1">Cell membrane</location>
        <topology evidence="1">Multi-pass membrane protein</topology>
    </subcellularLocation>
</comment>
<feature type="domain" description="Major facilitator superfamily (MFS) profile" evidence="9">
    <location>
        <begin position="22"/>
        <end position="460"/>
    </location>
</feature>
<dbReference type="PROSITE" id="PS50850">
    <property type="entry name" value="MFS"/>
    <property type="match status" value="1"/>
</dbReference>
<dbReference type="FunFam" id="1.20.1250.20:FF:000218">
    <property type="entry name" value="facilitated trehalose transporter Tret1"/>
    <property type="match status" value="1"/>
</dbReference>
<dbReference type="InterPro" id="IPR044775">
    <property type="entry name" value="MFS_ERD6/Tret1-like"/>
</dbReference>
<proteinExistence type="predicted"/>
<feature type="transmembrane region" description="Helical" evidence="8">
    <location>
        <begin position="64"/>
        <end position="86"/>
    </location>
</feature>
<reference evidence="10" key="1">
    <citation type="journal article" date="2014" name="BMC Genomics">
        <title>Characterizing the developmental transcriptome of the oriental fruit fly, Bactrocera dorsalis (Diptera: Tephritidae) through comparative genomic analysis with Drosophila melanogaster utilizing modENCODE datasets.</title>
        <authorList>
            <person name="Geib S.M."/>
            <person name="Calla B."/>
            <person name="Hall B."/>
            <person name="Hou S."/>
            <person name="Manoukis N.C."/>
        </authorList>
    </citation>
    <scope>NUCLEOTIDE SEQUENCE</scope>
    <source>
        <strain evidence="10">Punador</strain>
    </source>
</reference>
<dbReference type="EMBL" id="GAKP01006481">
    <property type="protein sequence ID" value="JAC52471.1"/>
    <property type="molecule type" value="Transcribed_RNA"/>
</dbReference>
<evidence type="ECO:0000256" key="2">
    <source>
        <dbReference type="ARBA" id="ARBA00022448"/>
    </source>
</evidence>
<dbReference type="SUPFAM" id="SSF103473">
    <property type="entry name" value="MFS general substrate transporter"/>
    <property type="match status" value="1"/>
</dbReference>